<keyword evidence="5" id="KW-1185">Reference proteome</keyword>
<evidence type="ECO:0000313" key="5">
    <source>
        <dbReference type="Proteomes" id="UP001152519"/>
    </source>
</evidence>
<name>A0A9W4E8K6_9ACTN</name>
<dbReference type="InterPro" id="IPR033801">
    <property type="entry name" value="CBM6-CBM35-CBM36-like_1"/>
</dbReference>
<dbReference type="Proteomes" id="UP001152519">
    <property type="component" value="Unassembled WGS sequence"/>
</dbReference>
<protein>
    <recommendedName>
        <fullName evidence="3">CBM6/CBM35/CBM36-like 1 domain-containing protein</fullName>
    </recommendedName>
</protein>
<feature type="chain" id="PRO_5040859959" description="CBM6/CBM35/CBM36-like 1 domain-containing protein" evidence="2">
    <location>
        <begin position="36"/>
        <end position="242"/>
    </location>
</feature>
<evidence type="ECO:0000259" key="3">
    <source>
        <dbReference type="Pfam" id="PF22815"/>
    </source>
</evidence>
<feature type="signal peptide" evidence="2">
    <location>
        <begin position="1"/>
        <end position="35"/>
    </location>
</feature>
<feature type="region of interest" description="Disordered" evidence="1">
    <location>
        <begin position="221"/>
        <end position="242"/>
    </location>
</feature>
<evidence type="ECO:0000256" key="2">
    <source>
        <dbReference type="SAM" id="SignalP"/>
    </source>
</evidence>
<dbReference type="AlphaFoldDB" id="A0A9W4E8K6"/>
<reference evidence="4" key="1">
    <citation type="submission" date="2021-05" db="EMBL/GenBank/DDBJ databases">
        <authorList>
            <person name="Arsene-Ploetze F."/>
        </authorList>
    </citation>
    <scope>NUCLEOTIDE SEQUENCE</scope>
    <source>
        <strain evidence="4">DSM 42138</strain>
    </source>
</reference>
<feature type="domain" description="CBM6/CBM35/CBM36-like 1" evidence="3">
    <location>
        <begin position="53"/>
        <end position="198"/>
    </location>
</feature>
<organism evidence="4 5">
    <name type="scientific">Actinacidiphila cocklensis</name>
    <dbReference type="NCBI Taxonomy" id="887465"/>
    <lineage>
        <taxon>Bacteria</taxon>
        <taxon>Bacillati</taxon>
        <taxon>Actinomycetota</taxon>
        <taxon>Actinomycetes</taxon>
        <taxon>Kitasatosporales</taxon>
        <taxon>Streptomycetaceae</taxon>
        <taxon>Actinacidiphila</taxon>
    </lineage>
</organism>
<sequence>MNTRRHTSAWLASATAAALAAGGLAVAMTTQTASAAPTAQAVSPFAVSGGATVPFTEYEAEAAATNGSPVGPDYTQSTVASEASGRRAVTLGGQGKYVEFTLSKPANAVDVAANLPRGASGTVSVYVNGTRIAGKLAVTSQYSYVDTGWIAGAKTHHFFDDSRLLLGQDVAAGGKVKLQLDAGDTGSATVDVADFEQVAGAAARRRAGRVRRLRSALLRHPRPARAPGGAGERVAVAQVQGT</sequence>
<dbReference type="Pfam" id="PF22815">
    <property type="entry name" value="CatAgl_D1"/>
    <property type="match status" value="1"/>
</dbReference>
<accession>A0A9W4E8K6</accession>
<keyword evidence="2" id="KW-0732">Signal</keyword>
<evidence type="ECO:0000313" key="4">
    <source>
        <dbReference type="EMBL" id="CAG6395441.1"/>
    </source>
</evidence>
<comment type="caution">
    <text evidence="4">The sequence shown here is derived from an EMBL/GenBank/DDBJ whole genome shotgun (WGS) entry which is preliminary data.</text>
</comment>
<dbReference type="Gene3D" id="2.60.120.260">
    <property type="entry name" value="Galactose-binding domain-like"/>
    <property type="match status" value="1"/>
</dbReference>
<gene>
    <name evidence="4" type="ORF">SCOCK_320042</name>
</gene>
<dbReference type="EMBL" id="CAJSLV010000062">
    <property type="protein sequence ID" value="CAG6395441.1"/>
    <property type="molecule type" value="Genomic_DNA"/>
</dbReference>
<dbReference type="RefSeq" id="WP_422665253.1">
    <property type="nucleotide sequence ID" value="NZ_CAJSLV010000062.1"/>
</dbReference>
<evidence type="ECO:0000256" key="1">
    <source>
        <dbReference type="SAM" id="MobiDB-lite"/>
    </source>
</evidence>
<proteinExistence type="predicted"/>